<comment type="caution">
    <text evidence="1">The sequence shown here is derived from an EMBL/GenBank/DDBJ whole genome shotgun (WGS) entry which is preliminary data.</text>
</comment>
<accession>A0A8J7SAD9</accession>
<evidence type="ECO:0000313" key="2">
    <source>
        <dbReference type="Proteomes" id="UP000655420"/>
    </source>
</evidence>
<dbReference type="RefSeq" id="WP_200607169.1">
    <property type="nucleotide sequence ID" value="NZ_JAEHHL010000001.1"/>
</dbReference>
<sequence>MSSDHSKTPPSGVPSAEDLRRMLLEKQLEEMARKDKAREAEEKERSEFITKFMTEHVTEKERTLIRRLVMNAVKDGAMEAMVYSFPAKLCTDGGRAINNGDKAWPSTLQGKAKELYERYEGFAKPQGYRLKAAIINFPDDLPGDVGLFLNWAPEHY</sequence>
<name>A0A8J7SAD9_9RHOB</name>
<organism evidence="1 2">
    <name type="scientific">Thermohalobaculum xanthum</name>
    <dbReference type="NCBI Taxonomy" id="2753746"/>
    <lineage>
        <taxon>Bacteria</taxon>
        <taxon>Pseudomonadati</taxon>
        <taxon>Pseudomonadota</taxon>
        <taxon>Alphaproteobacteria</taxon>
        <taxon>Rhodobacterales</taxon>
        <taxon>Paracoccaceae</taxon>
        <taxon>Thermohalobaculum</taxon>
    </lineage>
</organism>
<dbReference type="AlphaFoldDB" id="A0A8J7SAD9"/>
<evidence type="ECO:0000313" key="1">
    <source>
        <dbReference type="EMBL" id="MBK0398267.1"/>
    </source>
</evidence>
<protein>
    <submittedName>
        <fullName evidence="1">Uncharacterized protein</fullName>
    </submittedName>
</protein>
<dbReference type="Proteomes" id="UP000655420">
    <property type="component" value="Unassembled WGS sequence"/>
</dbReference>
<dbReference type="EMBL" id="JAEHHL010000001">
    <property type="protein sequence ID" value="MBK0398267.1"/>
    <property type="molecule type" value="Genomic_DNA"/>
</dbReference>
<proteinExistence type="predicted"/>
<gene>
    <name evidence="1" type="ORF">H0I76_03615</name>
</gene>
<reference evidence="1" key="1">
    <citation type="submission" date="2020-12" db="EMBL/GenBank/DDBJ databases">
        <title>Bacterial taxonomy.</title>
        <authorList>
            <person name="Pan X."/>
        </authorList>
    </citation>
    <scope>NUCLEOTIDE SEQUENCE</scope>
    <source>
        <strain evidence="1">M0105</strain>
    </source>
</reference>
<keyword evidence="2" id="KW-1185">Reference proteome</keyword>